<keyword evidence="5" id="KW-0732">Signal</keyword>
<feature type="chain" id="PRO_5022836037" description="Rieske domain-containing protein" evidence="5">
    <location>
        <begin position="20"/>
        <end position="138"/>
    </location>
</feature>
<evidence type="ECO:0000313" key="8">
    <source>
        <dbReference type="Proteomes" id="UP000321479"/>
    </source>
</evidence>
<evidence type="ECO:0000256" key="2">
    <source>
        <dbReference type="ARBA" id="ARBA00022723"/>
    </source>
</evidence>
<dbReference type="PROSITE" id="PS51296">
    <property type="entry name" value="RIESKE"/>
    <property type="match status" value="1"/>
</dbReference>
<evidence type="ECO:0000313" key="7">
    <source>
        <dbReference type="EMBL" id="QEC62700.1"/>
    </source>
</evidence>
<dbReference type="GO" id="GO:0046872">
    <property type="term" value="F:metal ion binding"/>
    <property type="evidence" value="ECO:0007669"/>
    <property type="project" value="UniProtKB-KW"/>
</dbReference>
<dbReference type="OrthoDB" id="1201186at2"/>
<keyword evidence="3" id="KW-0408">Iron</keyword>
<dbReference type="InterPro" id="IPR036922">
    <property type="entry name" value="Rieske_2Fe-2S_sf"/>
</dbReference>
<sequence length="138" mass="14738">MTRKIALLALLMSTFFACGKGGDVIPNVSVNFQANINDPRLAALHSPGGAVIIDGYGVAGLILYREADQSYAAYDRCSSYQPQNHCAVNLDNNTLTATDPCSGSKFSLIDGTPVKAPATRSLRTYSVNVSNFEIFVSN</sequence>
<dbReference type="Gene3D" id="2.102.10.10">
    <property type="entry name" value="Rieske [2Fe-2S] iron-sulphur domain"/>
    <property type="match status" value="1"/>
</dbReference>
<keyword evidence="1" id="KW-0001">2Fe-2S</keyword>
<keyword evidence="4" id="KW-0411">Iron-sulfur</keyword>
<evidence type="ECO:0000256" key="4">
    <source>
        <dbReference type="ARBA" id="ARBA00023014"/>
    </source>
</evidence>
<keyword evidence="8" id="KW-1185">Reference proteome</keyword>
<dbReference type="GO" id="GO:0051537">
    <property type="term" value="F:2 iron, 2 sulfur cluster binding"/>
    <property type="evidence" value="ECO:0007669"/>
    <property type="project" value="UniProtKB-KW"/>
</dbReference>
<protein>
    <recommendedName>
        <fullName evidence="6">Rieske domain-containing protein</fullName>
    </recommendedName>
</protein>
<dbReference type="SUPFAM" id="SSF50022">
    <property type="entry name" value="ISP domain"/>
    <property type="match status" value="1"/>
</dbReference>
<dbReference type="KEGG" id="mgin:FRZ54_08910"/>
<dbReference type="PROSITE" id="PS51257">
    <property type="entry name" value="PROKAR_LIPOPROTEIN"/>
    <property type="match status" value="1"/>
</dbReference>
<gene>
    <name evidence="7" type="ORF">FRZ54_08910</name>
</gene>
<accession>A0A5B8UUA4</accession>
<keyword evidence="2" id="KW-0479">Metal-binding</keyword>
<proteinExistence type="predicted"/>
<reference evidence="7 8" key="1">
    <citation type="journal article" date="2017" name="Curr. Microbiol.">
        <title>Mucilaginibacter ginsenosidivorans sp. nov., Isolated from Soil of Ginseng Field.</title>
        <authorList>
            <person name="Kim M.M."/>
            <person name="Siddiqi M.Z."/>
            <person name="Im W.T."/>
        </authorList>
    </citation>
    <scope>NUCLEOTIDE SEQUENCE [LARGE SCALE GENOMIC DNA]</scope>
    <source>
        <strain evidence="7 8">Gsoil 3017</strain>
    </source>
</reference>
<name>A0A5B8UUA4_9SPHI</name>
<evidence type="ECO:0000256" key="5">
    <source>
        <dbReference type="SAM" id="SignalP"/>
    </source>
</evidence>
<evidence type="ECO:0000256" key="1">
    <source>
        <dbReference type="ARBA" id="ARBA00022714"/>
    </source>
</evidence>
<dbReference type="InterPro" id="IPR017941">
    <property type="entry name" value="Rieske_2Fe-2S"/>
</dbReference>
<dbReference type="RefSeq" id="WP_147031277.1">
    <property type="nucleotide sequence ID" value="NZ_CP042436.1"/>
</dbReference>
<dbReference type="EMBL" id="CP042436">
    <property type="protein sequence ID" value="QEC62700.1"/>
    <property type="molecule type" value="Genomic_DNA"/>
</dbReference>
<organism evidence="7 8">
    <name type="scientific">Mucilaginibacter ginsenosidivorans</name>
    <dbReference type="NCBI Taxonomy" id="398053"/>
    <lineage>
        <taxon>Bacteria</taxon>
        <taxon>Pseudomonadati</taxon>
        <taxon>Bacteroidota</taxon>
        <taxon>Sphingobacteriia</taxon>
        <taxon>Sphingobacteriales</taxon>
        <taxon>Sphingobacteriaceae</taxon>
        <taxon>Mucilaginibacter</taxon>
    </lineage>
</organism>
<dbReference type="AlphaFoldDB" id="A0A5B8UUA4"/>
<evidence type="ECO:0000256" key="3">
    <source>
        <dbReference type="ARBA" id="ARBA00023004"/>
    </source>
</evidence>
<feature type="signal peptide" evidence="5">
    <location>
        <begin position="1"/>
        <end position="19"/>
    </location>
</feature>
<evidence type="ECO:0000259" key="6">
    <source>
        <dbReference type="PROSITE" id="PS51296"/>
    </source>
</evidence>
<feature type="domain" description="Rieske" evidence="6">
    <location>
        <begin position="37"/>
        <end position="136"/>
    </location>
</feature>
<dbReference type="Proteomes" id="UP000321479">
    <property type="component" value="Chromosome"/>
</dbReference>